<dbReference type="SMART" id="SM00855">
    <property type="entry name" value="PGAM"/>
    <property type="match status" value="1"/>
</dbReference>
<dbReference type="AlphaFoldDB" id="A0A4Q2DPM2"/>
<dbReference type="STRING" id="2316362.A0A4Q2DPM2"/>
<evidence type="ECO:0000256" key="2">
    <source>
        <dbReference type="PIRSR" id="PIRSR613078-1"/>
    </source>
</evidence>
<name>A0A4Q2DPM2_9AGAR</name>
<protein>
    <recommendedName>
        <fullName evidence="6">Phosphoglycerate mutase</fullName>
    </recommendedName>
</protein>
<dbReference type="GO" id="GO:0043456">
    <property type="term" value="P:regulation of pentose-phosphate shunt"/>
    <property type="evidence" value="ECO:0007669"/>
    <property type="project" value="TreeGrafter"/>
</dbReference>
<gene>
    <name evidence="4" type="ORF">EST38_g3812</name>
</gene>
<dbReference type="InterPro" id="IPR051695">
    <property type="entry name" value="Phosphoglycerate_Mutase"/>
</dbReference>
<organism evidence="4 5">
    <name type="scientific">Candolleomyces aberdarensis</name>
    <dbReference type="NCBI Taxonomy" id="2316362"/>
    <lineage>
        <taxon>Eukaryota</taxon>
        <taxon>Fungi</taxon>
        <taxon>Dikarya</taxon>
        <taxon>Basidiomycota</taxon>
        <taxon>Agaricomycotina</taxon>
        <taxon>Agaricomycetes</taxon>
        <taxon>Agaricomycetidae</taxon>
        <taxon>Agaricales</taxon>
        <taxon>Agaricineae</taxon>
        <taxon>Psathyrellaceae</taxon>
        <taxon>Candolleomyces</taxon>
    </lineage>
</organism>
<proteinExistence type="predicted"/>
<feature type="active site" description="Proton donor/acceptor" evidence="2">
    <location>
        <position position="85"/>
    </location>
</feature>
<sequence>MVTVTFIRHGQSEDNVHDIWAGWKDAPLSALGRKQAQALGRSFASTTITRIYTSDLLRAHATAKAVHDHHAEPKPPFTASKLLREQHFGVAEGKEWAISIPEGTTREELQKKGIYPVYWGRDEAFDGGESLDDLFRRSEEALKRFVFPYLDTDEHIAIASHGLCISELMSVLVKLDPKADQSVSYRGLLNTAWTRVQLKRRDGGDSNNGTQPSLEISVTHVNHAKHLANLDGFTKDEDESKIRAFFGGAGEAGSITNADTEASPVCDK</sequence>
<keyword evidence="1" id="KW-0378">Hydrolase</keyword>
<comment type="caution">
    <text evidence="4">The sequence shown here is derived from an EMBL/GenBank/DDBJ whole genome shotgun (WGS) entry which is preliminary data.</text>
</comment>
<dbReference type="Proteomes" id="UP000290288">
    <property type="component" value="Unassembled WGS sequence"/>
</dbReference>
<evidence type="ECO:0000313" key="5">
    <source>
        <dbReference type="Proteomes" id="UP000290288"/>
    </source>
</evidence>
<evidence type="ECO:0000256" key="1">
    <source>
        <dbReference type="ARBA" id="ARBA00022801"/>
    </source>
</evidence>
<dbReference type="SUPFAM" id="SSF53254">
    <property type="entry name" value="Phosphoglycerate mutase-like"/>
    <property type="match status" value="1"/>
</dbReference>
<evidence type="ECO:0008006" key="6">
    <source>
        <dbReference type="Google" id="ProtNLM"/>
    </source>
</evidence>
<dbReference type="InterPro" id="IPR029033">
    <property type="entry name" value="His_PPase_superfam"/>
</dbReference>
<dbReference type="PANTHER" id="PTHR46517">
    <property type="entry name" value="FRUCTOSE-2,6-BISPHOSPHATASE TIGAR"/>
    <property type="match status" value="1"/>
</dbReference>
<dbReference type="Pfam" id="PF00300">
    <property type="entry name" value="His_Phos_1"/>
    <property type="match status" value="1"/>
</dbReference>
<evidence type="ECO:0000256" key="3">
    <source>
        <dbReference type="PIRSR" id="PIRSR613078-2"/>
    </source>
</evidence>
<feature type="binding site" evidence="3">
    <location>
        <begin position="8"/>
        <end position="15"/>
    </location>
    <ligand>
        <name>substrate</name>
    </ligand>
</feature>
<feature type="active site" description="Tele-phosphohistidine intermediate" evidence="2">
    <location>
        <position position="9"/>
    </location>
</feature>
<accession>A0A4Q2DPM2</accession>
<dbReference type="CDD" id="cd07067">
    <property type="entry name" value="HP_PGM_like"/>
    <property type="match status" value="1"/>
</dbReference>
<keyword evidence="5" id="KW-1185">Reference proteome</keyword>
<evidence type="ECO:0000313" key="4">
    <source>
        <dbReference type="EMBL" id="RXW22039.1"/>
    </source>
</evidence>
<dbReference type="PANTHER" id="PTHR46517:SF1">
    <property type="entry name" value="FRUCTOSE-2,6-BISPHOSPHATASE TIGAR"/>
    <property type="match status" value="1"/>
</dbReference>
<dbReference type="GO" id="GO:0005829">
    <property type="term" value="C:cytosol"/>
    <property type="evidence" value="ECO:0007669"/>
    <property type="project" value="TreeGrafter"/>
</dbReference>
<feature type="binding site" evidence="3">
    <location>
        <position position="58"/>
    </location>
    <ligand>
        <name>substrate</name>
    </ligand>
</feature>
<dbReference type="EMBL" id="SDEE01000086">
    <property type="protein sequence ID" value="RXW22039.1"/>
    <property type="molecule type" value="Genomic_DNA"/>
</dbReference>
<dbReference type="GO" id="GO:0045820">
    <property type="term" value="P:negative regulation of glycolytic process"/>
    <property type="evidence" value="ECO:0007669"/>
    <property type="project" value="TreeGrafter"/>
</dbReference>
<dbReference type="InterPro" id="IPR013078">
    <property type="entry name" value="His_Pase_superF_clade-1"/>
</dbReference>
<dbReference type="GO" id="GO:0004331">
    <property type="term" value="F:fructose-2,6-bisphosphate 2-phosphatase activity"/>
    <property type="evidence" value="ECO:0007669"/>
    <property type="project" value="TreeGrafter"/>
</dbReference>
<dbReference type="Gene3D" id="3.40.50.1240">
    <property type="entry name" value="Phosphoglycerate mutase-like"/>
    <property type="match status" value="1"/>
</dbReference>
<dbReference type="OrthoDB" id="354304at2759"/>
<reference evidence="4 5" key="1">
    <citation type="submission" date="2019-01" db="EMBL/GenBank/DDBJ databases">
        <title>Draft genome sequence of Psathyrella aberdarensis IHI B618.</title>
        <authorList>
            <person name="Buettner E."/>
            <person name="Kellner H."/>
        </authorList>
    </citation>
    <scope>NUCLEOTIDE SEQUENCE [LARGE SCALE GENOMIC DNA]</scope>
    <source>
        <strain evidence="4 5">IHI B618</strain>
    </source>
</reference>